<reference evidence="5 6" key="1">
    <citation type="submission" date="2019-08" db="EMBL/GenBank/DDBJ databases">
        <authorList>
            <person name="Peeters C."/>
        </authorList>
    </citation>
    <scope>NUCLEOTIDE SEQUENCE [LARGE SCALE GENOMIC DNA]</scope>
    <source>
        <strain evidence="5 6">LMG 31118</strain>
    </source>
</reference>
<dbReference type="Gene3D" id="1.20.120.530">
    <property type="entry name" value="GntR ligand-binding domain-like"/>
    <property type="match status" value="1"/>
</dbReference>
<evidence type="ECO:0000313" key="5">
    <source>
        <dbReference type="EMBL" id="VVE59990.1"/>
    </source>
</evidence>
<sequence>MKKSADSKLSSVSLADQLRERIADGRWAPGTQLRQDAIAKAFGTSHIPVREAFVQLQASGFVTIVPNRGAFVSAMTTFEASELTEMRVALELLALDAAIDAFGPSDEAAVREILRNDETAPDVDAWSVDNWAFHRAIYQASGRRHLMETLEAIWRKTDRYLRLVWQLERYQDVSFAEHVAILEAVVARDRRTAKRLTKAHILAAGDVMQIALREARAMRGQSDPTESASAP</sequence>
<dbReference type="CDD" id="cd07377">
    <property type="entry name" value="WHTH_GntR"/>
    <property type="match status" value="1"/>
</dbReference>
<gene>
    <name evidence="5" type="ORF">PCA31118_00083</name>
</gene>
<dbReference type="GO" id="GO:0003700">
    <property type="term" value="F:DNA-binding transcription factor activity"/>
    <property type="evidence" value="ECO:0007669"/>
    <property type="project" value="InterPro"/>
</dbReference>
<dbReference type="OrthoDB" id="9799812at2"/>
<dbReference type="Proteomes" id="UP000414136">
    <property type="component" value="Unassembled WGS sequence"/>
</dbReference>
<dbReference type="InterPro" id="IPR036388">
    <property type="entry name" value="WH-like_DNA-bd_sf"/>
</dbReference>
<protein>
    <submittedName>
        <fullName evidence="5">GntR family transcriptional regulator</fullName>
    </submittedName>
</protein>
<dbReference type="RefSeq" id="WP_150622003.1">
    <property type="nucleotide sequence ID" value="NZ_CABPSQ010000001.1"/>
</dbReference>
<evidence type="ECO:0000256" key="1">
    <source>
        <dbReference type="ARBA" id="ARBA00023015"/>
    </source>
</evidence>
<dbReference type="PANTHER" id="PTHR43537">
    <property type="entry name" value="TRANSCRIPTIONAL REGULATOR, GNTR FAMILY"/>
    <property type="match status" value="1"/>
</dbReference>
<evidence type="ECO:0000256" key="2">
    <source>
        <dbReference type="ARBA" id="ARBA00023125"/>
    </source>
</evidence>
<dbReference type="Pfam" id="PF00392">
    <property type="entry name" value="GntR"/>
    <property type="match status" value="1"/>
</dbReference>
<evidence type="ECO:0000313" key="6">
    <source>
        <dbReference type="Proteomes" id="UP000414136"/>
    </source>
</evidence>
<organism evidence="5 6">
    <name type="scientific">Pandoraea captiosa</name>
    <dbReference type="NCBI Taxonomy" id="2508302"/>
    <lineage>
        <taxon>Bacteria</taxon>
        <taxon>Pseudomonadati</taxon>
        <taxon>Pseudomonadota</taxon>
        <taxon>Betaproteobacteria</taxon>
        <taxon>Burkholderiales</taxon>
        <taxon>Burkholderiaceae</taxon>
        <taxon>Pandoraea</taxon>
    </lineage>
</organism>
<keyword evidence="1" id="KW-0805">Transcription regulation</keyword>
<dbReference type="Pfam" id="PF07729">
    <property type="entry name" value="FCD"/>
    <property type="match status" value="1"/>
</dbReference>
<dbReference type="SUPFAM" id="SSF46785">
    <property type="entry name" value="Winged helix' DNA-binding domain"/>
    <property type="match status" value="1"/>
</dbReference>
<keyword evidence="3" id="KW-0804">Transcription</keyword>
<dbReference type="AlphaFoldDB" id="A0A5E4ZI28"/>
<dbReference type="InterPro" id="IPR000524">
    <property type="entry name" value="Tscrpt_reg_HTH_GntR"/>
</dbReference>
<dbReference type="PROSITE" id="PS50949">
    <property type="entry name" value="HTH_GNTR"/>
    <property type="match status" value="1"/>
</dbReference>
<dbReference type="EMBL" id="CABPSQ010000001">
    <property type="protein sequence ID" value="VVE59990.1"/>
    <property type="molecule type" value="Genomic_DNA"/>
</dbReference>
<keyword evidence="2" id="KW-0238">DNA-binding</keyword>
<dbReference type="InterPro" id="IPR008920">
    <property type="entry name" value="TF_FadR/GntR_C"/>
</dbReference>
<keyword evidence="6" id="KW-1185">Reference proteome</keyword>
<evidence type="ECO:0000259" key="4">
    <source>
        <dbReference type="PROSITE" id="PS50949"/>
    </source>
</evidence>
<dbReference type="SMART" id="SM00345">
    <property type="entry name" value="HTH_GNTR"/>
    <property type="match status" value="1"/>
</dbReference>
<dbReference type="PANTHER" id="PTHR43537:SF24">
    <property type="entry name" value="GLUCONATE OPERON TRANSCRIPTIONAL REPRESSOR"/>
    <property type="match status" value="1"/>
</dbReference>
<dbReference type="GO" id="GO:0003677">
    <property type="term" value="F:DNA binding"/>
    <property type="evidence" value="ECO:0007669"/>
    <property type="project" value="UniProtKB-KW"/>
</dbReference>
<name>A0A5E4ZI28_9BURK</name>
<dbReference type="SMART" id="SM00895">
    <property type="entry name" value="FCD"/>
    <property type="match status" value="1"/>
</dbReference>
<feature type="domain" description="HTH gntR-type" evidence="4">
    <location>
        <begin position="8"/>
        <end position="75"/>
    </location>
</feature>
<dbReference type="SUPFAM" id="SSF48008">
    <property type="entry name" value="GntR ligand-binding domain-like"/>
    <property type="match status" value="1"/>
</dbReference>
<dbReference type="InterPro" id="IPR011711">
    <property type="entry name" value="GntR_C"/>
</dbReference>
<proteinExistence type="predicted"/>
<accession>A0A5E4ZI28</accession>
<evidence type="ECO:0000256" key="3">
    <source>
        <dbReference type="ARBA" id="ARBA00023163"/>
    </source>
</evidence>
<dbReference type="Gene3D" id="1.10.10.10">
    <property type="entry name" value="Winged helix-like DNA-binding domain superfamily/Winged helix DNA-binding domain"/>
    <property type="match status" value="1"/>
</dbReference>
<dbReference type="InterPro" id="IPR036390">
    <property type="entry name" value="WH_DNA-bd_sf"/>
</dbReference>